<accession>N1U079</accession>
<evidence type="ECO:0000313" key="2">
    <source>
        <dbReference type="Proteomes" id="UP000012249"/>
    </source>
</evidence>
<reference evidence="1 2" key="1">
    <citation type="submission" date="2013-02" db="EMBL/GenBank/DDBJ databases">
        <authorList>
            <person name="Harkins D.M."/>
            <person name="Durkin A.S."/>
            <person name="Brinkac L.M."/>
            <person name="Haft D.H."/>
            <person name="Selengut J.D."/>
            <person name="Sanka R."/>
            <person name="DePew J."/>
            <person name="Purushe J."/>
            <person name="Haake D.A."/>
            <person name="Matsunaga J."/>
            <person name="Vinetz J.M."/>
            <person name="Sutton G.G."/>
            <person name="Nierman W.C."/>
            <person name="Fouts D.E."/>
        </authorList>
    </citation>
    <scope>NUCLEOTIDE SEQUENCE [LARGE SCALE GENOMIC DNA]</scope>
    <source>
        <strain evidence="1 2">Ecochallenge</strain>
    </source>
</reference>
<comment type="caution">
    <text evidence="1">The sequence shown here is derived from an EMBL/GenBank/DDBJ whole genome shotgun (WGS) entry which is preliminary data.</text>
</comment>
<organism evidence="1 2">
    <name type="scientific">Leptospira weilii str. Ecochallenge</name>
    <dbReference type="NCBI Taxonomy" id="1049986"/>
    <lineage>
        <taxon>Bacteria</taxon>
        <taxon>Pseudomonadati</taxon>
        <taxon>Spirochaetota</taxon>
        <taxon>Spirochaetia</taxon>
        <taxon>Leptospirales</taxon>
        <taxon>Leptospiraceae</taxon>
        <taxon>Leptospira</taxon>
    </lineage>
</organism>
<name>N1U079_9LEPT</name>
<gene>
    <name evidence="1" type="ORF">LEP1GSC043_1134</name>
</gene>
<dbReference type="EMBL" id="AHMI02000304">
    <property type="protein sequence ID" value="EMY12397.1"/>
    <property type="molecule type" value="Genomic_DNA"/>
</dbReference>
<evidence type="ECO:0000313" key="1">
    <source>
        <dbReference type="EMBL" id="EMY12397.1"/>
    </source>
</evidence>
<dbReference type="Proteomes" id="UP000012249">
    <property type="component" value="Unassembled WGS sequence"/>
</dbReference>
<dbReference type="AlphaFoldDB" id="N1U079"/>
<protein>
    <submittedName>
        <fullName evidence="1">Uncharacterized protein</fullName>
    </submittedName>
</protein>
<proteinExistence type="predicted"/>
<sequence>MRRNQAILDIIRRKRYAEFRERDYQKITERLCRLFAKQKNNL</sequence>